<dbReference type="Gene3D" id="1.20.1050.10">
    <property type="match status" value="1"/>
</dbReference>
<dbReference type="InterPro" id="IPR036282">
    <property type="entry name" value="Glutathione-S-Trfase_C_sf"/>
</dbReference>
<sequence length="250" mass="27845">MTVTLYDLAATTLPKDPLSPNTRKARYCLNYKRIPYKTQWVEYADIEPLFKTLGIAPTSKKPDGSALYTVPAIYDPATGAYVSDSFAIAQYLDKTYPDTPKIFPSGTVSLQAAFDDAFIGNLGAMWGFVLLAAATKLSPASEEFYRRTRRETFGKALEEMVPKGDEAVKAWKAFEAGLGMVDAWYQRGEGKGVYLLGNTPSWGDFVVVSVLNALRTLWGEESKKWKDVLLWHGGRWKARAGSLKEFETIL</sequence>
<gene>
    <name evidence="2" type="ORF">NLJ89_g4436</name>
</gene>
<evidence type="ECO:0000259" key="1">
    <source>
        <dbReference type="PROSITE" id="PS50404"/>
    </source>
</evidence>
<dbReference type="SUPFAM" id="SSF52833">
    <property type="entry name" value="Thioredoxin-like"/>
    <property type="match status" value="1"/>
</dbReference>
<accession>A0A9W8MWJ0</accession>
<organism evidence="2 3">
    <name type="scientific">Agrocybe chaxingu</name>
    <dbReference type="NCBI Taxonomy" id="84603"/>
    <lineage>
        <taxon>Eukaryota</taxon>
        <taxon>Fungi</taxon>
        <taxon>Dikarya</taxon>
        <taxon>Basidiomycota</taxon>
        <taxon>Agaricomycotina</taxon>
        <taxon>Agaricomycetes</taxon>
        <taxon>Agaricomycetidae</taxon>
        <taxon>Agaricales</taxon>
        <taxon>Agaricineae</taxon>
        <taxon>Strophariaceae</taxon>
        <taxon>Agrocybe</taxon>
    </lineage>
</organism>
<dbReference type="InterPro" id="IPR004045">
    <property type="entry name" value="Glutathione_S-Trfase_N"/>
</dbReference>
<dbReference type="Pfam" id="PF13409">
    <property type="entry name" value="GST_N_2"/>
    <property type="match status" value="1"/>
</dbReference>
<comment type="caution">
    <text evidence="2">The sequence shown here is derived from an EMBL/GenBank/DDBJ whole genome shotgun (WGS) entry which is preliminary data.</text>
</comment>
<dbReference type="InterPro" id="IPR036249">
    <property type="entry name" value="Thioredoxin-like_sf"/>
</dbReference>
<dbReference type="EMBL" id="JANKHO010000366">
    <property type="protein sequence ID" value="KAJ3510854.1"/>
    <property type="molecule type" value="Genomic_DNA"/>
</dbReference>
<dbReference type="OrthoDB" id="4951845at2759"/>
<dbReference type="SUPFAM" id="SSF47616">
    <property type="entry name" value="GST C-terminal domain-like"/>
    <property type="match status" value="1"/>
</dbReference>
<dbReference type="Proteomes" id="UP001148786">
    <property type="component" value="Unassembled WGS sequence"/>
</dbReference>
<protein>
    <recommendedName>
        <fullName evidence="1">GST N-terminal domain-containing protein</fullName>
    </recommendedName>
</protein>
<dbReference type="PROSITE" id="PS50404">
    <property type="entry name" value="GST_NTER"/>
    <property type="match status" value="1"/>
</dbReference>
<evidence type="ECO:0000313" key="2">
    <source>
        <dbReference type="EMBL" id="KAJ3510854.1"/>
    </source>
</evidence>
<dbReference type="InterPro" id="IPR054416">
    <property type="entry name" value="GST_UstS-like_C"/>
</dbReference>
<keyword evidence="3" id="KW-1185">Reference proteome</keyword>
<dbReference type="AlphaFoldDB" id="A0A9W8MWJ0"/>
<feature type="domain" description="GST N-terminal" evidence="1">
    <location>
        <begin position="9"/>
        <end position="100"/>
    </location>
</feature>
<evidence type="ECO:0000313" key="3">
    <source>
        <dbReference type="Proteomes" id="UP001148786"/>
    </source>
</evidence>
<dbReference type="Pfam" id="PF22041">
    <property type="entry name" value="GST_C_7"/>
    <property type="match status" value="1"/>
</dbReference>
<reference evidence="2" key="1">
    <citation type="submission" date="2022-07" db="EMBL/GenBank/DDBJ databases">
        <title>Genome Sequence of Agrocybe chaxingu.</title>
        <authorList>
            <person name="Buettner E."/>
        </authorList>
    </citation>
    <scope>NUCLEOTIDE SEQUENCE</scope>
    <source>
        <strain evidence="2">MP-N11</strain>
    </source>
</reference>
<dbReference type="Gene3D" id="3.40.30.10">
    <property type="entry name" value="Glutaredoxin"/>
    <property type="match status" value="1"/>
</dbReference>
<proteinExistence type="predicted"/>
<name>A0A9W8MWJ0_9AGAR</name>